<dbReference type="EMBL" id="JAHYIQ010000009">
    <property type="protein sequence ID" value="KAK1128713.1"/>
    <property type="molecule type" value="Genomic_DNA"/>
</dbReference>
<reference evidence="2" key="1">
    <citation type="submission" date="2021-10" db="EMBL/GenBank/DDBJ databases">
        <title>Melipona bicolor Genome sequencing and assembly.</title>
        <authorList>
            <person name="Araujo N.S."/>
            <person name="Arias M.C."/>
        </authorList>
    </citation>
    <scope>NUCLEOTIDE SEQUENCE</scope>
    <source>
        <strain evidence="2">USP_2M_L1-L4_2017</strain>
        <tissue evidence="2">Whole body</tissue>
    </source>
</reference>
<evidence type="ECO:0000313" key="3">
    <source>
        <dbReference type="Proteomes" id="UP001177670"/>
    </source>
</evidence>
<organism evidence="2 3">
    <name type="scientific">Melipona bicolor</name>
    <dbReference type="NCBI Taxonomy" id="60889"/>
    <lineage>
        <taxon>Eukaryota</taxon>
        <taxon>Metazoa</taxon>
        <taxon>Ecdysozoa</taxon>
        <taxon>Arthropoda</taxon>
        <taxon>Hexapoda</taxon>
        <taxon>Insecta</taxon>
        <taxon>Pterygota</taxon>
        <taxon>Neoptera</taxon>
        <taxon>Endopterygota</taxon>
        <taxon>Hymenoptera</taxon>
        <taxon>Apocrita</taxon>
        <taxon>Aculeata</taxon>
        <taxon>Apoidea</taxon>
        <taxon>Anthophila</taxon>
        <taxon>Apidae</taxon>
        <taxon>Melipona</taxon>
    </lineage>
</organism>
<accession>A0AA40KQ78</accession>
<keyword evidence="3" id="KW-1185">Reference proteome</keyword>
<sequence length="143" mass="15739">MERRVQREVGKLTRTRRAPPGGVPASDRGFTGWPVARRPDACREGGPSPAEDGVPASSVRQCVCDMAARRYGHLDALHLAILSRRSGDDRDRADANRWCGVSTKSEWHVRGEINMSLTHPVALAMFADDGRYPGFRGNTGPRE</sequence>
<feature type="region of interest" description="Disordered" evidence="1">
    <location>
        <begin position="1"/>
        <end position="57"/>
    </location>
</feature>
<evidence type="ECO:0000313" key="2">
    <source>
        <dbReference type="EMBL" id="KAK1128713.1"/>
    </source>
</evidence>
<feature type="compositionally biased region" description="Basic and acidic residues" evidence="1">
    <location>
        <begin position="1"/>
        <end position="11"/>
    </location>
</feature>
<evidence type="ECO:0000256" key="1">
    <source>
        <dbReference type="SAM" id="MobiDB-lite"/>
    </source>
</evidence>
<gene>
    <name evidence="2" type="ORF">K0M31_019864</name>
</gene>
<dbReference type="Proteomes" id="UP001177670">
    <property type="component" value="Unassembled WGS sequence"/>
</dbReference>
<name>A0AA40KQ78_9HYME</name>
<protein>
    <submittedName>
        <fullName evidence="2">Uncharacterized protein</fullName>
    </submittedName>
</protein>
<dbReference type="AlphaFoldDB" id="A0AA40KQ78"/>
<comment type="caution">
    <text evidence="2">The sequence shown here is derived from an EMBL/GenBank/DDBJ whole genome shotgun (WGS) entry which is preliminary data.</text>
</comment>
<proteinExistence type="predicted"/>